<dbReference type="PROSITE" id="PS50174">
    <property type="entry name" value="G_PATCH"/>
    <property type="match status" value="1"/>
</dbReference>
<dbReference type="SUPFAM" id="SSF57667">
    <property type="entry name" value="beta-beta-alpha zinc fingers"/>
    <property type="match status" value="1"/>
</dbReference>
<feature type="domain" description="G-patch" evidence="4">
    <location>
        <begin position="33"/>
        <end position="79"/>
    </location>
</feature>
<evidence type="ECO:0000313" key="5">
    <source>
        <dbReference type="EMBL" id="RKP09028.1"/>
    </source>
</evidence>
<organism evidence="5 6">
    <name type="scientific">Thamnocephalis sphaerospora</name>
    <dbReference type="NCBI Taxonomy" id="78915"/>
    <lineage>
        <taxon>Eukaryota</taxon>
        <taxon>Fungi</taxon>
        <taxon>Fungi incertae sedis</taxon>
        <taxon>Zoopagomycota</taxon>
        <taxon>Zoopagomycotina</taxon>
        <taxon>Zoopagomycetes</taxon>
        <taxon>Zoopagales</taxon>
        <taxon>Sigmoideomycetaceae</taxon>
        <taxon>Thamnocephalis</taxon>
    </lineage>
</organism>
<dbReference type="OrthoDB" id="4822at2759"/>
<keyword evidence="3" id="KW-0862">Zinc</keyword>
<keyword evidence="1" id="KW-0479">Metal-binding</keyword>
<protein>
    <submittedName>
        <fullName evidence="5">G-patch domain-containing protein</fullName>
    </submittedName>
</protein>
<dbReference type="PANTHER" id="PTHR47251">
    <property type="entry name" value="FINGER DOMAIN PROTEIN, PUTATIVE (AFU_ORTHOLOGUE AFUA_3G04180)-RELATED"/>
    <property type="match status" value="1"/>
</dbReference>
<dbReference type="STRING" id="78915.A0A4P9XSD6"/>
<dbReference type="InterPro" id="IPR013087">
    <property type="entry name" value="Znf_C2H2_type"/>
</dbReference>
<dbReference type="GO" id="GO:0003676">
    <property type="term" value="F:nucleic acid binding"/>
    <property type="evidence" value="ECO:0007669"/>
    <property type="project" value="InterPro"/>
</dbReference>
<dbReference type="PROSITE" id="PS00028">
    <property type="entry name" value="ZINC_FINGER_C2H2_1"/>
    <property type="match status" value="1"/>
</dbReference>
<dbReference type="InterPro" id="IPR000467">
    <property type="entry name" value="G_patch_dom"/>
</dbReference>
<dbReference type="InterPro" id="IPR022755">
    <property type="entry name" value="Znf_C2H2_jaz"/>
</dbReference>
<dbReference type="Pfam" id="PF01585">
    <property type="entry name" value="G-patch"/>
    <property type="match status" value="1"/>
</dbReference>
<keyword evidence="6" id="KW-1185">Reference proteome</keyword>
<dbReference type="AlphaFoldDB" id="A0A4P9XSD6"/>
<dbReference type="Pfam" id="PF12171">
    <property type="entry name" value="zf-C2H2_jaz"/>
    <property type="match status" value="1"/>
</dbReference>
<dbReference type="PANTHER" id="PTHR47251:SF1">
    <property type="entry name" value="FINGER DOMAIN PROTEIN, PUTATIVE (AFU_ORTHOLOGUE AFUA_3G04180)-RELATED"/>
    <property type="match status" value="1"/>
</dbReference>
<keyword evidence="2" id="KW-0863">Zinc-finger</keyword>
<reference evidence="6" key="1">
    <citation type="journal article" date="2018" name="Nat. Microbiol.">
        <title>Leveraging single-cell genomics to expand the fungal tree of life.</title>
        <authorList>
            <person name="Ahrendt S.R."/>
            <person name="Quandt C.A."/>
            <person name="Ciobanu D."/>
            <person name="Clum A."/>
            <person name="Salamov A."/>
            <person name="Andreopoulos B."/>
            <person name="Cheng J.F."/>
            <person name="Woyke T."/>
            <person name="Pelin A."/>
            <person name="Henrissat B."/>
            <person name="Reynolds N.K."/>
            <person name="Benny G.L."/>
            <person name="Smith M.E."/>
            <person name="James T.Y."/>
            <person name="Grigoriev I.V."/>
        </authorList>
    </citation>
    <scope>NUCLEOTIDE SEQUENCE [LARGE SCALE GENOMIC DNA]</scope>
    <source>
        <strain evidence="6">RSA 1356</strain>
    </source>
</reference>
<proteinExistence type="predicted"/>
<evidence type="ECO:0000256" key="1">
    <source>
        <dbReference type="ARBA" id="ARBA00022723"/>
    </source>
</evidence>
<dbReference type="Proteomes" id="UP000271241">
    <property type="component" value="Unassembled WGS sequence"/>
</dbReference>
<dbReference type="GO" id="GO:0008270">
    <property type="term" value="F:zinc ion binding"/>
    <property type="evidence" value="ECO:0007669"/>
    <property type="project" value="UniProtKB-KW"/>
</dbReference>
<evidence type="ECO:0000256" key="2">
    <source>
        <dbReference type="ARBA" id="ARBA00022771"/>
    </source>
</evidence>
<dbReference type="EMBL" id="KZ992548">
    <property type="protein sequence ID" value="RKP09028.1"/>
    <property type="molecule type" value="Genomic_DNA"/>
</dbReference>
<evidence type="ECO:0000256" key="3">
    <source>
        <dbReference type="ARBA" id="ARBA00022833"/>
    </source>
</evidence>
<name>A0A4P9XSD6_9FUNG</name>
<gene>
    <name evidence="5" type="ORF">THASP1DRAFT_14800</name>
</gene>
<evidence type="ECO:0000259" key="4">
    <source>
        <dbReference type="PROSITE" id="PS50174"/>
    </source>
</evidence>
<evidence type="ECO:0000313" key="6">
    <source>
        <dbReference type="Proteomes" id="UP000271241"/>
    </source>
</evidence>
<accession>A0A4P9XSD6</accession>
<dbReference type="SMART" id="SM00443">
    <property type="entry name" value="G_patch"/>
    <property type="match status" value="1"/>
</dbReference>
<sequence length="171" mass="19301">MTGSFASASPLEPTGYIDLEGVEQASVEVPIADSNIGFRMLQKMGWQSGQGLGRDGQGRVDPIPVVRKADVMGIGRLEEDHAMHEAATAGPRMLESERQAIETEEERIYREAAVEKQRNLQQHLDEVTSVFYCELCDKRYQKVAEWENHLSSYDHNHKKVRDVASADERTR</sequence>
<dbReference type="InterPro" id="IPR036236">
    <property type="entry name" value="Znf_C2H2_sf"/>
</dbReference>